<feature type="compositionally biased region" description="Acidic residues" evidence="1">
    <location>
        <begin position="184"/>
        <end position="197"/>
    </location>
</feature>
<evidence type="ECO:0000313" key="2">
    <source>
        <dbReference type="EMBL" id="QDU62136.1"/>
    </source>
</evidence>
<dbReference type="EMBL" id="CP036279">
    <property type="protein sequence ID" value="QDU62136.1"/>
    <property type="molecule type" value="Genomic_DNA"/>
</dbReference>
<reference evidence="2 3" key="1">
    <citation type="submission" date="2019-02" db="EMBL/GenBank/DDBJ databases">
        <title>Deep-cultivation of Planctomycetes and their phenomic and genomic characterization uncovers novel biology.</title>
        <authorList>
            <person name="Wiegand S."/>
            <person name="Jogler M."/>
            <person name="Boedeker C."/>
            <person name="Pinto D."/>
            <person name="Vollmers J."/>
            <person name="Rivas-Marin E."/>
            <person name="Kohn T."/>
            <person name="Peeters S.H."/>
            <person name="Heuer A."/>
            <person name="Rast P."/>
            <person name="Oberbeckmann S."/>
            <person name="Bunk B."/>
            <person name="Jeske O."/>
            <person name="Meyerdierks A."/>
            <person name="Storesund J.E."/>
            <person name="Kallscheuer N."/>
            <person name="Luecker S."/>
            <person name="Lage O.M."/>
            <person name="Pohl T."/>
            <person name="Merkel B.J."/>
            <person name="Hornburger P."/>
            <person name="Mueller R.-W."/>
            <person name="Bruemmer F."/>
            <person name="Labrenz M."/>
            <person name="Spormann A.M."/>
            <person name="Op den Camp H."/>
            <person name="Overmann J."/>
            <person name="Amann R."/>
            <person name="Jetten M.S.M."/>
            <person name="Mascher T."/>
            <person name="Medema M.H."/>
            <person name="Devos D.P."/>
            <person name="Kaster A.-K."/>
            <person name="Ovreas L."/>
            <person name="Rohde M."/>
            <person name="Galperin M.Y."/>
            <person name="Jogler C."/>
        </authorList>
    </citation>
    <scope>NUCLEOTIDE SEQUENCE [LARGE SCALE GENOMIC DNA]</scope>
    <source>
        <strain evidence="2 3">Pan216</strain>
    </source>
</reference>
<dbReference type="RefSeq" id="WP_145258662.1">
    <property type="nucleotide sequence ID" value="NZ_CP036279.1"/>
</dbReference>
<name>A0A518B5A7_9BACT</name>
<keyword evidence="3" id="KW-1185">Reference proteome</keyword>
<accession>A0A518B5A7</accession>
<protein>
    <submittedName>
        <fullName evidence="2">Uncharacterized protein</fullName>
    </submittedName>
</protein>
<feature type="region of interest" description="Disordered" evidence="1">
    <location>
        <begin position="184"/>
        <end position="213"/>
    </location>
</feature>
<evidence type="ECO:0000313" key="3">
    <source>
        <dbReference type="Proteomes" id="UP000317093"/>
    </source>
</evidence>
<proteinExistence type="predicted"/>
<sequence>MHEHAKGWRDNTPLAEITFRDLREYLLRGGKKLWNETGSLKLLGESVASHSERLQRLEQQLDCRLGAAERQLAILPDRLDRPPRPTPAPRPSPNLERIIERIDRLETKLAELPEPRSPPPADTRTRASLAKALARVRDAHRQHAELELGLRAVGELVLGLYLETHPDDPDGVAAFVESLLAQFEGEEGTTEDTEDTENNPLHWGEGGLREQAG</sequence>
<dbReference type="Proteomes" id="UP000317093">
    <property type="component" value="Chromosome"/>
</dbReference>
<dbReference type="KEGG" id="knv:Pan216_30030"/>
<organism evidence="2 3">
    <name type="scientific">Kolteria novifilia</name>
    <dbReference type="NCBI Taxonomy" id="2527975"/>
    <lineage>
        <taxon>Bacteria</taxon>
        <taxon>Pseudomonadati</taxon>
        <taxon>Planctomycetota</taxon>
        <taxon>Planctomycetia</taxon>
        <taxon>Kolteriales</taxon>
        <taxon>Kolteriaceae</taxon>
        <taxon>Kolteria</taxon>
    </lineage>
</organism>
<evidence type="ECO:0000256" key="1">
    <source>
        <dbReference type="SAM" id="MobiDB-lite"/>
    </source>
</evidence>
<dbReference type="AlphaFoldDB" id="A0A518B5A7"/>
<gene>
    <name evidence="2" type="ORF">Pan216_30030</name>
</gene>